<dbReference type="AlphaFoldDB" id="A0A841C7I7"/>
<protein>
    <submittedName>
        <fullName evidence="1">Uncharacterized protein</fullName>
    </submittedName>
</protein>
<evidence type="ECO:0000313" key="1">
    <source>
        <dbReference type="EMBL" id="MBB5887552.1"/>
    </source>
</evidence>
<accession>A0A841C7I7</accession>
<dbReference type="EMBL" id="JACHHV010000005">
    <property type="protein sequence ID" value="MBB5887552.1"/>
    <property type="molecule type" value="Genomic_DNA"/>
</dbReference>
<organism evidence="1 2">
    <name type="scientific">Lactovum miscens</name>
    <dbReference type="NCBI Taxonomy" id="190387"/>
    <lineage>
        <taxon>Bacteria</taxon>
        <taxon>Bacillati</taxon>
        <taxon>Bacillota</taxon>
        <taxon>Bacilli</taxon>
        <taxon>Lactobacillales</taxon>
        <taxon>Streptococcaceae</taxon>
        <taxon>Lactovum</taxon>
    </lineage>
</organism>
<evidence type="ECO:0000313" key="2">
    <source>
        <dbReference type="Proteomes" id="UP000562464"/>
    </source>
</evidence>
<comment type="caution">
    <text evidence="1">The sequence shown here is derived from an EMBL/GenBank/DDBJ whole genome shotgun (WGS) entry which is preliminary data.</text>
</comment>
<name>A0A841C7I7_9LACT</name>
<keyword evidence="2" id="KW-1185">Reference proteome</keyword>
<dbReference type="RefSeq" id="WP_183538852.1">
    <property type="nucleotide sequence ID" value="NZ_JACHHV010000005.1"/>
</dbReference>
<reference evidence="1 2" key="1">
    <citation type="submission" date="2020-08" db="EMBL/GenBank/DDBJ databases">
        <title>Genomic Encyclopedia of Type Strains, Phase IV (KMG-IV): sequencing the most valuable type-strain genomes for metagenomic binning, comparative biology and taxonomic classification.</title>
        <authorList>
            <person name="Goeker M."/>
        </authorList>
    </citation>
    <scope>NUCLEOTIDE SEQUENCE [LARGE SCALE GENOMIC DNA]</scope>
    <source>
        <strain evidence="1 2">DSM 14925</strain>
    </source>
</reference>
<dbReference type="Proteomes" id="UP000562464">
    <property type="component" value="Unassembled WGS sequence"/>
</dbReference>
<sequence length="94" mass="10765">MVNVNSDERNTVIDCFNQVINKEHHAKEFVIHTDQGANTLAQATKLSLRKSDFHSSMSHKEKTYGNARDGKLLSDLSKSQTNFFKLTRAYYNTK</sequence>
<proteinExistence type="predicted"/>
<gene>
    <name evidence="1" type="ORF">HNQ37_000424</name>
</gene>